<feature type="region of interest" description="Disordered" evidence="1">
    <location>
        <begin position="22"/>
        <end position="69"/>
    </location>
</feature>
<feature type="region of interest" description="Disordered" evidence="1">
    <location>
        <begin position="256"/>
        <end position="278"/>
    </location>
</feature>
<organism evidence="4">
    <name type="scientific">Harpegnathos saltator</name>
    <name type="common">Jerdon's jumping ant</name>
    <dbReference type="NCBI Taxonomy" id="610380"/>
    <lineage>
        <taxon>Eukaryota</taxon>
        <taxon>Metazoa</taxon>
        <taxon>Ecdysozoa</taxon>
        <taxon>Arthropoda</taxon>
        <taxon>Hexapoda</taxon>
        <taxon>Insecta</taxon>
        <taxon>Pterygota</taxon>
        <taxon>Neoptera</taxon>
        <taxon>Endopterygota</taxon>
        <taxon>Hymenoptera</taxon>
        <taxon>Apocrita</taxon>
        <taxon>Aculeata</taxon>
        <taxon>Formicoidea</taxon>
        <taxon>Formicidae</taxon>
        <taxon>Ponerinae</taxon>
        <taxon>Ponerini</taxon>
        <taxon>Harpegnathos</taxon>
    </lineage>
</organism>
<dbReference type="KEGG" id="hst:105187459"/>
<protein>
    <submittedName>
        <fullName evidence="3">Hymenoptaecin</fullName>
    </submittedName>
</protein>
<dbReference type="Proteomes" id="UP000008237">
    <property type="component" value="Unassembled WGS sequence"/>
</dbReference>
<evidence type="ECO:0000313" key="4">
    <source>
        <dbReference type="Proteomes" id="UP000008237"/>
    </source>
</evidence>
<feature type="signal peptide" evidence="2">
    <location>
        <begin position="1"/>
        <end position="19"/>
    </location>
</feature>
<feature type="chain" id="PRO_5003158450" evidence="2">
    <location>
        <begin position="20"/>
        <end position="676"/>
    </location>
</feature>
<sequence>MKLLVSLLALSCAIAYTSADLPRDQSLPQSTGPVLPHNPRFPREANPQRNSISFQGSQPLSGPSRQPSWDLNFNRNIANNDRTRADIFGGVGKVPGQRAQPHVGIQVERNIGKNGFIGGSGQLQPRPGGHGVSPSFGINGGFRFRREANPQRNSISFQGSQPLSGPSRQPSWDLNFNRNIANNDRTRADVFGGVSKIPGQRAQPHVGIQVERNIGKNGFIGGSGQLQPRPGGHGVSPSFGINGGFRFRREANPQRNSISFQGSQPLSGPSRQPSWDLNFNRNIANNDRTRADVFGGVSKIPGQRAQPHVGIQVERNIGKNGFIGGSGQLQPRPGGHGVSPSFGINGGFRFRREANPQRNSISFQGSQPLSGPSRQPSWDLNFNRNIANNDRTRADVFGGVSKIPGQRAQPHVGIQVERNIGKNGFIGGSGQLQPRPGGHGVSPSFGINGGFRFRREANPQRNSISFQGSQPLSGPSRQPSWDLNFNRNIANNDRTRADVFGGVSKIPGQRAQPHVGIQVERNIGKNGFIGGSGQLQPRPGGHGVSPSFGINGGFRFRREANPQRNSISFQGSQPLSGPSRQPSWDLNFNRNIANNDRTRADIFGGVGKVPGQRAQPHVGIQVERDIGRDGFIRGHGQFQPGPGGHGISPSVGITGGFRFRREAEDDEDDTQLIEEY</sequence>
<feature type="region of interest" description="Disordered" evidence="1">
    <location>
        <begin position="153"/>
        <end position="174"/>
    </location>
</feature>
<gene>
    <name evidence="3" type="ORF">EAI_11038</name>
</gene>
<keyword evidence="2" id="KW-0732">Signal</keyword>
<feature type="compositionally biased region" description="Polar residues" evidence="1">
    <location>
        <begin position="47"/>
        <end position="69"/>
    </location>
</feature>
<accession>E2BWW8</accession>
<keyword evidence="4" id="KW-1185">Reference proteome</keyword>
<dbReference type="OrthoDB" id="7647635at2759"/>
<feature type="region of interest" description="Disordered" evidence="1">
    <location>
        <begin position="359"/>
        <end position="381"/>
    </location>
</feature>
<proteinExistence type="predicted"/>
<feature type="region of interest" description="Disordered" evidence="1">
    <location>
        <begin position="565"/>
        <end position="587"/>
    </location>
</feature>
<dbReference type="InParanoid" id="E2BWW8"/>
<feature type="compositionally biased region" description="Polar residues" evidence="1">
    <location>
        <begin position="459"/>
        <end position="484"/>
    </location>
</feature>
<dbReference type="AlphaFoldDB" id="E2BWW8"/>
<dbReference type="STRING" id="610380.E2BWW8"/>
<feature type="region of interest" description="Disordered" evidence="1">
    <location>
        <begin position="424"/>
        <end position="484"/>
    </location>
</feature>
<dbReference type="EMBL" id="GL451188">
    <property type="protein sequence ID" value="EFN79832.1"/>
    <property type="molecule type" value="Genomic_DNA"/>
</dbReference>
<evidence type="ECO:0000256" key="2">
    <source>
        <dbReference type="SAM" id="SignalP"/>
    </source>
</evidence>
<name>E2BWW8_HARSA</name>
<evidence type="ECO:0000256" key="1">
    <source>
        <dbReference type="SAM" id="MobiDB-lite"/>
    </source>
</evidence>
<reference evidence="3 4" key="1">
    <citation type="journal article" date="2010" name="Science">
        <title>Genomic comparison of the ants Camponotus floridanus and Harpegnathos saltator.</title>
        <authorList>
            <person name="Bonasio R."/>
            <person name="Zhang G."/>
            <person name="Ye C."/>
            <person name="Mutti N.S."/>
            <person name="Fang X."/>
            <person name="Qin N."/>
            <person name="Donahue G."/>
            <person name="Yang P."/>
            <person name="Li Q."/>
            <person name="Li C."/>
            <person name="Zhang P."/>
            <person name="Huang Z."/>
            <person name="Berger S.L."/>
            <person name="Reinberg D."/>
            <person name="Wang J."/>
            <person name="Liebig J."/>
        </authorList>
    </citation>
    <scope>NUCLEOTIDE SEQUENCE [LARGE SCALE GENOMIC DNA]</scope>
    <source>
        <strain evidence="3 4">R22 G/1</strain>
    </source>
</reference>
<evidence type="ECO:0000313" key="3">
    <source>
        <dbReference type="EMBL" id="EFN79832.1"/>
    </source>
</evidence>